<feature type="compositionally biased region" description="Polar residues" evidence="1">
    <location>
        <begin position="473"/>
        <end position="490"/>
    </location>
</feature>
<proteinExistence type="predicted"/>
<accession>A0A2J7R7V2</accession>
<feature type="compositionally biased region" description="Polar residues" evidence="1">
    <location>
        <begin position="37"/>
        <end position="50"/>
    </location>
</feature>
<dbReference type="EMBL" id="NEVH01006727">
    <property type="protein sequence ID" value="PNF36910.1"/>
    <property type="molecule type" value="Genomic_DNA"/>
</dbReference>
<feature type="compositionally biased region" description="Basic and acidic residues" evidence="1">
    <location>
        <begin position="52"/>
        <end position="62"/>
    </location>
</feature>
<organism evidence="2 3">
    <name type="scientific">Cryptotermes secundus</name>
    <dbReference type="NCBI Taxonomy" id="105785"/>
    <lineage>
        <taxon>Eukaryota</taxon>
        <taxon>Metazoa</taxon>
        <taxon>Ecdysozoa</taxon>
        <taxon>Arthropoda</taxon>
        <taxon>Hexapoda</taxon>
        <taxon>Insecta</taxon>
        <taxon>Pterygota</taxon>
        <taxon>Neoptera</taxon>
        <taxon>Polyneoptera</taxon>
        <taxon>Dictyoptera</taxon>
        <taxon>Blattodea</taxon>
        <taxon>Blattoidea</taxon>
        <taxon>Termitoidae</taxon>
        <taxon>Kalotermitidae</taxon>
        <taxon>Cryptotermitinae</taxon>
        <taxon>Cryptotermes</taxon>
    </lineage>
</organism>
<feature type="region of interest" description="Disordered" evidence="1">
    <location>
        <begin position="1"/>
        <end position="202"/>
    </location>
</feature>
<feature type="compositionally biased region" description="Basic and acidic residues" evidence="1">
    <location>
        <begin position="136"/>
        <end position="149"/>
    </location>
</feature>
<comment type="caution">
    <text evidence="2">The sequence shown here is derived from an EMBL/GenBank/DDBJ whole genome shotgun (WGS) entry which is preliminary data.</text>
</comment>
<reference evidence="2 3" key="1">
    <citation type="submission" date="2017-12" db="EMBL/GenBank/DDBJ databases">
        <title>Hemimetabolous genomes reveal molecular basis of termite eusociality.</title>
        <authorList>
            <person name="Harrison M.C."/>
            <person name="Jongepier E."/>
            <person name="Robertson H.M."/>
            <person name="Arning N."/>
            <person name="Bitard-Feildel T."/>
            <person name="Chao H."/>
            <person name="Childers C.P."/>
            <person name="Dinh H."/>
            <person name="Doddapaneni H."/>
            <person name="Dugan S."/>
            <person name="Gowin J."/>
            <person name="Greiner C."/>
            <person name="Han Y."/>
            <person name="Hu H."/>
            <person name="Hughes D.S.T."/>
            <person name="Huylmans A.-K."/>
            <person name="Kemena C."/>
            <person name="Kremer L.P.M."/>
            <person name="Lee S.L."/>
            <person name="Lopez-Ezquerra A."/>
            <person name="Mallet L."/>
            <person name="Monroy-Kuhn J.M."/>
            <person name="Moser A."/>
            <person name="Murali S.C."/>
            <person name="Muzny D.M."/>
            <person name="Otani S."/>
            <person name="Piulachs M.-D."/>
            <person name="Poelchau M."/>
            <person name="Qu J."/>
            <person name="Schaub F."/>
            <person name="Wada-Katsumata A."/>
            <person name="Worley K.C."/>
            <person name="Xie Q."/>
            <person name="Ylla G."/>
            <person name="Poulsen M."/>
            <person name="Gibbs R.A."/>
            <person name="Schal C."/>
            <person name="Richards S."/>
            <person name="Belles X."/>
            <person name="Korb J."/>
            <person name="Bornberg-Bauer E."/>
        </authorList>
    </citation>
    <scope>NUCLEOTIDE SEQUENCE [LARGE SCALE GENOMIC DNA]</scope>
    <source>
        <tissue evidence="2">Whole body</tissue>
    </source>
</reference>
<feature type="compositionally biased region" description="Polar residues" evidence="1">
    <location>
        <begin position="677"/>
        <end position="692"/>
    </location>
</feature>
<feature type="compositionally biased region" description="Basic and acidic residues" evidence="1">
    <location>
        <begin position="245"/>
        <end position="260"/>
    </location>
</feature>
<evidence type="ECO:0000313" key="3">
    <source>
        <dbReference type="Proteomes" id="UP000235965"/>
    </source>
</evidence>
<feature type="compositionally biased region" description="Polar residues" evidence="1">
    <location>
        <begin position="109"/>
        <end position="135"/>
    </location>
</feature>
<name>A0A2J7R7V2_9NEOP</name>
<feature type="compositionally biased region" description="Low complexity" evidence="1">
    <location>
        <begin position="915"/>
        <end position="935"/>
    </location>
</feature>
<feature type="compositionally biased region" description="Polar residues" evidence="1">
    <location>
        <begin position="875"/>
        <end position="897"/>
    </location>
</feature>
<gene>
    <name evidence="2" type="ORF">B7P43_G08869</name>
</gene>
<feature type="region of interest" description="Disordered" evidence="1">
    <location>
        <begin position="233"/>
        <end position="302"/>
    </location>
</feature>
<evidence type="ECO:0000313" key="2">
    <source>
        <dbReference type="EMBL" id="PNF36910.1"/>
    </source>
</evidence>
<feature type="compositionally biased region" description="Basic and acidic residues" evidence="1">
    <location>
        <begin position="795"/>
        <end position="826"/>
    </location>
</feature>
<feature type="compositionally biased region" description="Basic and acidic residues" evidence="1">
    <location>
        <begin position="285"/>
        <end position="296"/>
    </location>
</feature>
<feature type="compositionally biased region" description="Polar residues" evidence="1">
    <location>
        <begin position="181"/>
        <end position="194"/>
    </location>
</feature>
<feature type="region of interest" description="Disordered" evidence="1">
    <location>
        <begin position="875"/>
        <end position="978"/>
    </location>
</feature>
<protein>
    <submittedName>
        <fullName evidence="2">Uncharacterized protein</fullName>
    </submittedName>
</protein>
<feature type="compositionally biased region" description="Polar residues" evidence="1">
    <location>
        <begin position="936"/>
        <end position="975"/>
    </location>
</feature>
<evidence type="ECO:0000256" key="1">
    <source>
        <dbReference type="SAM" id="MobiDB-lite"/>
    </source>
</evidence>
<feature type="compositionally biased region" description="Polar residues" evidence="1">
    <location>
        <begin position="266"/>
        <end position="284"/>
    </location>
</feature>
<dbReference type="Proteomes" id="UP000235965">
    <property type="component" value="Unassembled WGS sequence"/>
</dbReference>
<feature type="region of interest" description="Disordered" evidence="1">
    <location>
        <begin position="470"/>
        <end position="490"/>
    </location>
</feature>
<feature type="compositionally biased region" description="Polar residues" evidence="1">
    <location>
        <begin position="700"/>
        <end position="714"/>
    </location>
</feature>
<feature type="compositionally biased region" description="Basic and acidic residues" evidence="1">
    <location>
        <begin position="96"/>
        <end position="108"/>
    </location>
</feature>
<keyword evidence="3" id="KW-1185">Reference proteome</keyword>
<dbReference type="AlphaFoldDB" id="A0A2J7R7V2"/>
<dbReference type="OrthoDB" id="6132182at2759"/>
<feature type="compositionally biased region" description="Polar residues" evidence="1">
    <location>
        <begin position="1"/>
        <end position="23"/>
    </location>
</feature>
<sequence length="1006" mass="109888">MPLTNTSNNYGEYSSLKPSSAKTNTEEEGAKEELSKDNTQTYTESTSTVEPSKAEEIDKAGVRQDNLGGHANETSKREEGDQENTEAYVENTSKGGEGDREGLQHDSIEANTESTVTGETSAEQDNTEGYTQSTSVREEPQQEHTDVSTEHASNAMFSTEEDKTEISSGKMKNEIAGAWSDETTTTQNHHNSGSMGEEVNPADATKTLVHPFDANGMMKDGGAVWYIGEVKKSSAESVKYETSQETERHEITTSKSKDEDGAGGTESPQYETAVSTERTLTESTEGVKMDETKYDEDNTETASFENNSTTIVPDRHTQSMEHESVDTVPVISFLNDMEAPHMAIVLPDSDNNKMQDDYDIKKTEINPVIDAESEDVISSQYSHVTNNNSIDGQNTKEDYDRTFQNSNEGTEDINTDESSLAPFTASPTAEATTEFQPTETTETIESTVTQDATAYTTKIHLSMSSLVKHDDPTQAQNEEFTSPIDESTTPDILDGEHPLNFKEFAQTTEHTETNSNEELQDVMTANSISNSNNMEESKAVPKKGDEVISRTEAISEAFTENVVSTVSSDETEGTTYSTTEAAQFSEKILATVIPFKSNKTVNISVTSDILPKEWLKTSQFTTETNTKAALLESDASQTEANGGREEDNCSLDNSGYSCEPRGRETADQSEENDITKVVSTTESTLTTPNSLDSTDKFVDNPSNRNDSQTLANEHQTTEDNDTDITSQKMDMASGERGTEMPFQKNPISQQKDKIGKWESTGASISDVIPQENSAISGDSRLGGSDETESSNYNAEKSEAKPSNKFDKIYPESVSTEDKPIDYDRPTSGESVYVKEVESAMYSSGSYEMNFHDIYGTGDYYVLSSESGISHNTDVGSVATSTVTNPSSVEQSADTTTVRSRDNDDTESSSQEFADVDTTVPPTEATATTTNRTENTLESTTPGLSENVDNSDATTDLSEVKAQNSVEDNQEANSQDTKLENESVAIVKIEQALYDLSDSQEENDSTE</sequence>
<feature type="region of interest" description="Disordered" evidence="1">
    <location>
        <begin position="634"/>
        <end position="826"/>
    </location>
</feature>